<dbReference type="STRING" id="100884.GCA_000269565_03202"/>
<dbReference type="InterPro" id="IPR011747">
    <property type="entry name" value="CHP02241"/>
</dbReference>
<organism evidence="1 2">
    <name type="scientific">Coprobacillus cateniformis</name>
    <dbReference type="NCBI Taxonomy" id="100884"/>
    <lineage>
        <taxon>Bacteria</taxon>
        <taxon>Bacillati</taxon>
        <taxon>Bacillota</taxon>
        <taxon>Erysipelotrichia</taxon>
        <taxon>Erysipelotrichales</taxon>
        <taxon>Coprobacillaceae</taxon>
        <taxon>Coprobacillus</taxon>
    </lineage>
</organism>
<dbReference type="EMBL" id="ADKX01000024">
    <property type="protein sequence ID" value="EFW05410.1"/>
    <property type="molecule type" value="Genomic_DNA"/>
</dbReference>
<dbReference type="eggNOG" id="ENOG5033933">
    <property type="taxonomic scope" value="Bacteria"/>
</dbReference>
<gene>
    <name evidence="1" type="ORF">HMPREF9488_01358</name>
</gene>
<sequence>MDVFTAFHFVISIDNHVYGFKKVSGIARDIETHQYQEGGCNDYVHIFPKPVSSCKTLSLEKGVSQSGFFPFYFIGEHIESLTLEVRDRKNVLVKKYMFHHLIVTKWEVQELNATDNGLLIDQFELQYEEFTVVDISK</sequence>
<evidence type="ECO:0000313" key="1">
    <source>
        <dbReference type="EMBL" id="EFW05410.1"/>
    </source>
</evidence>
<comment type="caution">
    <text evidence="1">The sequence shown here is derived from an EMBL/GenBank/DDBJ whole genome shotgun (WGS) entry which is preliminary data.</text>
</comment>
<dbReference type="InterPro" id="IPR010667">
    <property type="entry name" value="Phage_T4_Gp19"/>
</dbReference>
<keyword evidence="2" id="KW-1185">Reference proteome</keyword>
<reference evidence="1 2" key="1">
    <citation type="submission" date="2010-12" db="EMBL/GenBank/DDBJ databases">
        <title>The Genome Sequence of Coprobacillus sp. strain 29_1.</title>
        <authorList>
            <consortium name="The Broad Institute Genome Sequencing Platform"/>
            <person name="Earl A."/>
            <person name="Ward D."/>
            <person name="Feldgarden M."/>
            <person name="Gevers D."/>
            <person name="Daigneault M."/>
            <person name="Sibley C.D."/>
            <person name="White A."/>
            <person name="Strauss J."/>
            <person name="Allen-Vercoe E."/>
            <person name="Young S.K."/>
            <person name="Zeng Q."/>
            <person name="Gargeya S."/>
            <person name="Fitzgerald M."/>
            <person name="Haas B."/>
            <person name="Abouelleil A."/>
            <person name="Alvarado L."/>
            <person name="Arachchi H.M."/>
            <person name="Berlin A."/>
            <person name="Brown A."/>
            <person name="Chapman S.B."/>
            <person name="Chen Z."/>
            <person name="Dunbar C."/>
            <person name="Freedman E."/>
            <person name="Gearin G."/>
            <person name="Gellesch M."/>
            <person name="Goldberg J."/>
            <person name="Griggs A."/>
            <person name="Gujja S."/>
            <person name="Heilman E."/>
            <person name="Heiman D."/>
            <person name="Howarth C."/>
            <person name="Larson L."/>
            <person name="Lui A."/>
            <person name="MacDonald P.J.P."/>
            <person name="Mehta T."/>
            <person name="Montmayeur A."/>
            <person name="Murphy C."/>
            <person name="Neiman D."/>
            <person name="Pearson M."/>
            <person name="Priest M."/>
            <person name="Roberts A."/>
            <person name="Saif S."/>
            <person name="Shea T."/>
            <person name="Shenoy N."/>
            <person name="Sisk P."/>
            <person name="Stolte C."/>
            <person name="Sykes S."/>
            <person name="White J."/>
            <person name="Yandava C."/>
            <person name="Nusbaum C."/>
            <person name="Birren B."/>
        </authorList>
    </citation>
    <scope>NUCLEOTIDE SEQUENCE [LARGE SCALE GENOMIC DNA]</scope>
    <source>
        <strain evidence="1 2">29_1</strain>
    </source>
</reference>
<dbReference type="HOGENOM" id="CLU_1692798_0_0_9"/>
<dbReference type="GeneID" id="78230989"/>
<dbReference type="AlphaFoldDB" id="E7G9C0"/>
<evidence type="ECO:0000313" key="2">
    <source>
        <dbReference type="Proteomes" id="UP000003157"/>
    </source>
</evidence>
<protein>
    <recommendedName>
        <fullName evidence="3">Phage tail protein</fullName>
    </recommendedName>
</protein>
<accession>E7G9C0</accession>
<dbReference type="OrthoDB" id="9799891at2"/>
<dbReference type="Pfam" id="PF06841">
    <property type="entry name" value="Phage_T4_gp19"/>
    <property type="match status" value="1"/>
</dbReference>
<dbReference type="Proteomes" id="UP000003157">
    <property type="component" value="Unassembled WGS sequence"/>
</dbReference>
<dbReference type="PANTHER" id="PTHR38009:SF1">
    <property type="entry name" value="CONSERVED HYPOTHETICAL PHAGE TAIL PROTEIN"/>
    <property type="match status" value="1"/>
</dbReference>
<evidence type="ECO:0008006" key="3">
    <source>
        <dbReference type="Google" id="ProtNLM"/>
    </source>
</evidence>
<dbReference type="PANTHER" id="PTHR38009">
    <property type="entry name" value="CONSERVED HYPOTHETICAL PHAGE TAIL PROTEIN"/>
    <property type="match status" value="1"/>
</dbReference>
<dbReference type="RefSeq" id="WP_008788474.1">
    <property type="nucleotide sequence ID" value="NZ_AKCB01000002.1"/>
</dbReference>
<name>E7G9C0_9FIRM</name>
<proteinExistence type="predicted"/>
<dbReference type="GO" id="GO:0005198">
    <property type="term" value="F:structural molecule activity"/>
    <property type="evidence" value="ECO:0007669"/>
    <property type="project" value="InterPro"/>
</dbReference>